<dbReference type="InterPro" id="IPR032466">
    <property type="entry name" value="Metal_Hydrolase"/>
</dbReference>
<dbReference type="EMBL" id="CP102846">
    <property type="protein sequence ID" value="UVF22290.1"/>
    <property type="molecule type" value="Genomic_DNA"/>
</dbReference>
<gene>
    <name evidence="3" type="ORF">HPT29_026790</name>
</gene>
<accession>A0ABY5RYD9</accession>
<evidence type="ECO:0000313" key="3">
    <source>
        <dbReference type="EMBL" id="UVF22290.1"/>
    </source>
</evidence>
<dbReference type="RefSeq" id="WP_173945466.1">
    <property type="nucleotide sequence ID" value="NZ_CP102846.1"/>
</dbReference>
<dbReference type="Gene3D" id="3.20.20.140">
    <property type="entry name" value="Metal-dependent hydrolases"/>
    <property type="match status" value="1"/>
</dbReference>
<dbReference type="SUPFAM" id="SSF51556">
    <property type="entry name" value="Metallo-dependent hydrolases"/>
    <property type="match status" value="1"/>
</dbReference>
<sequence>MTLLSNALDHTPSTRSRLSVVDCDIHPTLSHPTALHPYLSQVWRDHLDQYGTFHHTIYAGRGTYPRFTPNTARRDAWPPTGGPPGSDLAFMQSQHLDPHDIAFGILEPLVEANVTRNTDLSTAMCAAVNEWQLDVFASKEPRLKASIVVCAEDPVGAVQEIEKHAGDRRFAQVQLGARSLEPIGRKRYWPIFAAAQTAGLPLGFHVGGPSGYAPSASGWPSFYVEDHHVLTHGAQAQVTSMILEGVFELFPKTRVVMIENGFAWAPPLSWRLDRLWSRMRSEVPHVKRPPSEYMREHVWFATQPVEEPERREDLRALFDWIGWDRMMFSSDYPHWDFDDPKRAIQMPMSESEKAMLFRDNAMAFYNLAA</sequence>
<feature type="domain" description="Amidohydrolase-related" evidence="2">
    <location>
        <begin position="21"/>
        <end position="367"/>
    </location>
</feature>
<evidence type="ECO:0000256" key="1">
    <source>
        <dbReference type="ARBA" id="ARBA00023239"/>
    </source>
</evidence>
<dbReference type="Pfam" id="PF04909">
    <property type="entry name" value="Amidohydro_2"/>
    <property type="match status" value="1"/>
</dbReference>
<organism evidence="3 4">
    <name type="scientific">Microvirga terrae</name>
    <dbReference type="NCBI Taxonomy" id="2740529"/>
    <lineage>
        <taxon>Bacteria</taxon>
        <taxon>Pseudomonadati</taxon>
        <taxon>Pseudomonadota</taxon>
        <taxon>Alphaproteobacteria</taxon>
        <taxon>Hyphomicrobiales</taxon>
        <taxon>Methylobacteriaceae</taxon>
        <taxon>Microvirga</taxon>
    </lineage>
</organism>
<keyword evidence="4" id="KW-1185">Reference proteome</keyword>
<dbReference type="PANTHER" id="PTHR21240:SF28">
    <property type="entry name" value="ISO-OROTATE DECARBOXYLASE (EUROFUNG)"/>
    <property type="match status" value="1"/>
</dbReference>
<reference evidence="3" key="1">
    <citation type="submission" date="2022-08" db="EMBL/GenBank/DDBJ databases">
        <title>Microvirga terrae sp. nov., isolated from soil.</title>
        <authorList>
            <person name="Kim K.H."/>
            <person name="Seo Y.L."/>
            <person name="Kim J.M."/>
            <person name="Lee J.K."/>
            <person name="Han D.M."/>
            <person name="Jeon C.O."/>
        </authorList>
    </citation>
    <scope>NUCLEOTIDE SEQUENCE</scope>
    <source>
        <strain evidence="3">R24</strain>
        <plasmid evidence="3">pR24_1</plasmid>
    </source>
</reference>
<dbReference type="InterPro" id="IPR032465">
    <property type="entry name" value="ACMSD"/>
</dbReference>
<evidence type="ECO:0000313" key="4">
    <source>
        <dbReference type="Proteomes" id="UP001017257"/>
    </source>
</evidence>
<dbReference type="Proteomes" id="UP001017257">
    <property type="component" value="Plasmid pR24_1"/>
</dbReference>
<geneLocation type="plasmid" evidence="3 4">
    <name>pR24_1</name>
</geneLocation>
<keyword evidence="3" id="KW-0614">Plasmid</keyword>
<evidence type="ECO:0000259" key="2">
    <source>
        <dbReference type="Pfam" id="PF04909"/>
    </source>
</evidence>
<proteinExistence type="predicted"/>
<keyword evidence="1" id="KW-0456">Lyase</keyword>
<protein>
    <submittedName>
        <fullName evidence="3">Amidohydrolase</fullName>
    </submittedName>
</protein>
<dbReference type="PANTHER" id="PTHR21240">
    <property type="entry name" value="2-AMINO-3-CARBOXYLMUCONATE-6-SEMIALDEHYDE DECARBOXYLASE"/>
    <property type="match status" value="1"/>
</dbReference>
<name>A0ABY5RYD9_9HYPH</name>
<dbReference type="InterPro" id="IPR006680">
    <property type="entry name" value="Amidohydro-rel"/>
</dbReference>